<proteinExistence type="predicted"/>
<keyword evidence="2" id="KW-1185">Reference proteome</keyword>
<dbReference type="OrthoDB" id="215256at2"/>
<dbReference type="RefSeq" id="WP_013110930.1">
    <property type="nucleotide sequence ID" value="NZ_CP036299.1"/>
</dbReference>
<accession>A0A518GSC6</accession>
<dbReference type="AlphaFoldDB" id="A0A518GSC6"/>
<dbReference type="KEGG" id="peh:Spb1_34350"/>
<gene>
    <name evidence="1" type="ORF">Spb1_34350</name>
</gene>
<evidence type="ECO:0000313" key="2">
    <source>
        <dbReference type="Proteomes" id="UP000315349"/>
    </source>
</evidence>
<sequence length="69" mass="8084">MSESLQIHLTSRQCELLQRGLRFVRSSRMLEFRDSSDMTDEERKQELAEIRELQNMIEAGVNTGRTARV</sequence>
<dbReference type="EMBL" id="CP036299">
    <property type="protein sequence ID" value="QDV31490.1"/>
    <property type="molecule type" value="Genomic_DNA"/>
</dbReference>
<dbReference type="Proteomes" id="UP000315349">
    <property type="component" value="Chromosome"/>
</dbReference>
<protein>
    <submittedName>
        <fullName evidence="1">Uncharacterized protein</fullName>
    </submittedName>
</protein>
<organism evidence="1 2">
    <name type="scientific">Planctopirus ephydatiae</name>
    <dbReference type="NCBI Taxonomy" id="2528019"/>
    <lineage>
        <taxon>Bacteria</taxon>
        <taxon>Pseudomonadati</taxon>
        <taxon>Planctomycetota</taxon>
        <taxon>Planctomycetia</taxon>
        <taxon>Planctomycetales</taxon>
        <taxon>Planctomycetaceae</taxon>
        <taxon>Planctopirus</taxon>
    </lineage>
</organism>
<evidence type="ECO:0000313" key="1">
    <source>
        <dbReference type="EMBL" id="QDV31490.1"/>
    </source>
</evidence>
<name>A0A518GSC6_9PLAN</name>
<reference evidence="1 2" key="1">
    <citation type="submission" date="2019-02" db="EMBL/GenBank/DDBJ databases">
        <title>Deep-cultivation of Planctomycetes and their phenomic and genomic characterization uncovers novel biology.</title>
        <authorList>
            <person name="Wiegand S."/>
            <person name="Jogler M."/>
            <person name="Boedeker C."/>
            <person name="Pinto D."/>
            <person name="Vollmers J."/>
            <person name="Rivas-Marin E."/>
            <person name="Kohn T."/>
            <person name="Peeters S.H."/>
            <person name="Heuer A."/>
            <person name="Rast P."/>
            <person name="Oberbeckmann S."/>
            <person name="Bunk B."/>
            <person name="Jeske O."/>
            <person name="Meyerdierks A."/>
            <person name="Storesund J.E."/>
            <person name="Kallscheuer N."/>
            <person name="Luecker S."/>
            <person name="Lage O.M."/>
            <person name="Pohl T."/>
            <person name="Merkel B.J."/>
            <person name="Hornburger P."/>
            <person name="Mueller R.-W."/>
            <person name="Bruemmer F."/>
            <person name="Labrenz M."/>
            <person name="Spormann A.M."/>
            <person name="Op den Camp H."/>
            <person name="Overmann J."/>
            <person name="Amann R."/>
            <person name="Jetten M.S.M."/>
            <person name="Mascher T."/>
            <person name="Medema M.H."/>
            <person name="Devos D.P."/>
            <person name="Kaster A.-K."/>
            <person name="Ovreas L."/>
            <person name="Rohde M."/>
            <person name="Galperin M.Y."/>
            <person name="Jogler C."/>
        </authorList>
    </citation>
    <scope>NUCLEOTIDE SEQUENCE [LARGE SCALE GENOMIC DNA]</scope>
    <source>
        <strain evidence="1 2">Spb1</strain>
    </source>
</reference>